<comment type="caution">
    <text evidence="2">The sequence shown here is derived from an EMBL/GenBank/DDBJ whole genome shotgun (WGS) entry which is preliminary data.</text>
</comment>
<dbReference type="Gene3D" id="3.60.10.10">
    <property type="entry name" value="Endonuclease/exonuclease/phosphatase"/>
    <property type="match status" value="1"/>
</dbReference>
<dbReference type="AlphaFoldDB" id="A0AAW1UC07"/>
<keyword evidence="3" id="KW-1185">Reference proteome</keyword>
<keyword evidence="1" id="KW-0472">Membrane</keyword>
<keyword evidence="1" id="KW-1133">Transmembrane helix</keyword>
<reference evidence="2 3" key="1">
    <citation type="submission" date="2023-03" db="EMBL/GenBank/DDBJ databases">
        <title>Genome insight into feeding habits of ladybird beetles.</title>
        <authorList>
            <person name="Li H.-S."/>
            <person name="Huang Y.-H."/>
            <person name="Pang H."/>
        </authorList>
    </citation>
    <scope>NUCLEOTIDE SEQUENCE [LARGE SCALE GENOMIC DNA]</scope>
    <source>
        <strain evidence="2">SYSU_2023b</strain>
        <tissue evidence="2">Whole body</tissue>
    </source>
</reference>
<organism evidence="2 3">
    <name type="scientific">Henosepilachna vigintioctopunctata</name>
    <dbReference type="NCBI Taxonomy" id="420089"/>
    <lineage>
        <taxon>Eukaryota</taxon>
        <taxon>Metazoa</taxon>
        <taxon>Ecdysozoa</taxon>
        <taxon>Arthropoda</taxon>
        <taxon>Hexapoda</taxon>
        <taxon>Insecta</taxon>
        <taxon>Pterygota</taxon>
        <taxon>Neoptera</taxon>
        <taxon>Endopterygota</taxon>
        <taxon>Coleoptera</taxon>
        <taxon>Polyphaga</taxon>
        <taxon>Cucujiformia</taxon>
        <taxon>Coccinelloidea</taxon>
        <taxon>Coccinellidae</taxon>
        <taxon>Epilachninae</taxon>
        <taxon>Epilachnini</taxon>
        <taxon>Henosepilachna</taxon>
    </lineage>
</organism>
<protein>
    <submittedName>
        <fullName evidence="2">Uncharacterized protein</fullName>
    </submittedName>
</protein>
<keyword evidence="1" id="KW-0812">Transmembrane</keyword>
<evidence type="ECO:0000256" key="1">
    <source>
        <dbReference type="SAM" id="Phobius"/>
    </source>
</evidence>
<dbReference type="SUPFAM" id="SSF56219">
    <property type="entry name" value="DNase I-like"/>
    <property type="match status" value="1"/>
</dbReference>
<evidence type="ECO:0000313" key="3">
    <source>
        <dbReference type="Proteomes" id="UP001431783"/>
    </source>
</evidence>
<dbReference type="Proteomes" id="UP001431783">
    <property type="component" value="Unassembled WGS sequence"/>
</dbReference>
<name>A0AAW1UC07_9CUCU</name>
<sequence>MDKKKKVNRESDIKVVYMNTQSARNKFGNLECLAVSEGCDILILVETWFNREECHLFNIENYTAAHKCRNGRGGGVSIYVKSHIKICEIGRSLDEETIDWICVNIGEAVAEELNHDVKNLGISGDSDEILCGNMVTMLDLTNKDEINKIFHELKKNSAPGNNEVSVRDVINLKNFLVEPIVSLINHAFTTGIFPKELKMSVGNAFLSTQQPELSFMLITLVVAGCIVPPRLLFRGHPQ</sequence>
<proteinExistence type="predicted"/>
<evidence type="ECO:0000313" key="2">
    <source>
        <dbReference type="EMBL" id="KAK9878475.1"/>
    </source>
</evidence>
<accession>A0AAW1UC07</accession>
<dbReference type="EMBL" id="JARQZJ010000048">
    <property type="protein sequence ID" value="KAK9878475.1"/>
    <property type="molecule type" value="Genomic_DNA"/>
</dbReference>
<gene>
    <name evidence="2" type="ORF">WA026_022117</name>
</gene>
<feature type="transmembrane region" description="Helical" evidence="1">
    <location>
        <begin position="213"/>
        <end position="233"/>
    </location>
</feature>
<dbReference type="InterPro" id="IPR036691">
    <property type="entry name" value="Endo/exonu/phosph_ase_sf"/>
</dbReference>